<reference evidence="1" key="1">
    <citation type="journal article" date="2019" name="Philos. Trans. R. Soc. Lond., B, Biol. Sci.">
        <title>Targeted metagenomic recovery of four divergent viruses reveals shared and distinctive characteristics of giant viruses of marine eukaryotes.</title>
        <authorList>
            <person name="Needham D.M."/>
            <person name="Poirier C."/>
            <person name="Hehenberger E."/>
            <person name="Jimenez V."/>
            <person name="Swalwell J.E."/>
            <person name="Santoro A.E."/>
            <person name="Worden A.Z."/>
        </authorList>
    </citation>
    <scope>NUCLEOTIDE SEQUENCE</scope>
    <source>
        <strain evidence="1">OPacV-421</strain>
    </source>
</reference>
<proteinExistence type="predicted"/>
<evidence type="ECO:0000313" key="1">
    <source>
        <dbReference type="EMBL" id="QFG74998.1"/>
    </source>
</evidence>
<dbReference type="EMBL" id="MN448296">
    <property type="protein sequence ID" value="QFG74998.1"/>
    <property type="molecule type" value="Genomic_DNA"/>
</dbReference>
<protein>
    <recommendedName>
        <fullName evidence="2">Class I SAM-dependent methyltransferase</fullName>
    </recommendedName>
</protein>
<evidence type="ECO:0008006" key="2">
    <source>
        <dbReference type="Google" id="ProtNLM"/>
    </source>
</evidence>
<dbReference type="SUPFAM" id="SSF53335">
    <property type="entry name" value="S-adenosyl-L-methionine-dependent methyltransferases"/>
    <property type="match status" value="1"/>
</dbReference>
<accession>A0A5J6VM67</accession>
<name>A0A5J6VM67_9VIRU</name>
<dbReference type="Gene3D" id="3.40.50.150">
    <property type="entry name" value="Vaccinia Virus protein VP39"/>
    <property type="match status" value="1"/>
</dbReference>
<dbReference type="Pfam" id="PF13578">
    <property type="entry name" value="Methyltransf_24"/>
    <property type="match status" value="1"/>
</dbReference>
<sequence>MINEFVPAGHFYSVIPNIDHNYNNNKTKFLDLDFNNSSHLQILSELEIYLENFDNEFGCKKDETIETRMNELKYSLCNGAFEWMDARLLHYFIRKVCNGSSKKIIEVGSGWSTLMMYHTKKKFNLDLEIICIEPYPDSFGTWLNKLSEKNEITLIKKKLENINLDMFKTLNENDILFIDSSHVLKLDSDVMYYFTNIFPVLKKGVLIHIHDIFFPFDYPLSWLKEGRFWNEQYFLYVFLQFNNKFKITFCNSYSVYKYSELLKKLQNTSFEIKNNITTNVFGGGSIWLTVNK</sequence>
<organism evidence="1">
    <name type="scientific">Megaviridae environmental sample</name>
    <dbReference type="NCBI Taxonomy" id="1737588"/>
    <lineage>
        <taxon>Viruses</taxon>
        <taxon>Varidnaviria</taxon>
        <taxon>Bamfordvirae</taxon>
        <taxon>Nucleocytoviricota</taxon>
        <taxon>Megaviricetes</taxon>
        <taxon>Imitervirales</taxon>
        <taxon>Mimiviridae</taxon>
        <taxon>environmental samples</taxon>
    </lineage>
</organism>
<dbReference type="InterPro" id="IPR029063">
    <property type="entry name" value="SAM-dependent_MTases_sf"/>
</dbReference>